<protein>
    <recommendedName>
        <fullName evidence="6">RNA polymerase II subunit A C-terminal domain phosphatase</fullName>
        <ecNumber evidence="6">3.1.3.16</ecNumber>
    </recommendedName>
</protein>
<feature type="compositionally biased region" description="Polar residues" evidence="7">
    <location>
        <begin position="353"/>
        <end position="368"/>
    </location>
</feature>
<feature type="compositionally biased region" description="Acidic residues" evidence="7">
    <location>
        <begin position="840"/>
        <end position="851"/>
    </location>
</feature>
<feature type="region of interest" description="Disordered" evidence="7">
    <location>
        <begin position="333"/>
        <end position="368"/>
    </location>
</feature>
<dbReference type="CDD" id="cd07521">
    <property type="entry name" value="HAD_FCP1-like"/>
    <property type="match status" value="1"/>
</dbReference>
<dbReference type="RefSeq" id="XP_013321679.1">
    <property type="nucleotide sequence ID" value="XM_013466225.1"/>
</dbReference>
<dbReference type="SUPFAM" id="SSF52113">
    <property type="entry name" value="BRCT domain"/>
    <property type="match status" value="1"/>
</dbReference>
<dbReference type="PANTHER" id="PTHR23081:SF36">
    <property type="entry name" value="RNA POLYMERASE II SUBUNIT A C-TERMINAL DOMAIN PHOSPHATASE"/>
    <property type="match status" value="1"/>
</dbReference>
<dbReference type="InterPro" id="IPR039189">
    <property type="entry name" value="Fcp1"/>
</dbReference>
<proteinExistence type="predicted"/>
<evidence type="ECO:0000256" key="1">
    <source>
        <dbReference type="ARBA" id="ARBA00004123"/>
    </source>
</evidence>
<comment type="catalytic activity">
    <reaction evidence="5 6">
        <text>O-phospho-L-threonyl-[protein] + H2O = L-threonyl-[protein] + phosphate</text>
        <dbReference type="Rhea" id="RHEA:47004"/>
        <dbReference type="Rhea" id="RHEA-COMP:11060"/>
        <dbReference type="Rhea" id="RHEA-COMP:11605"/>
        <dbReference type="ChEBI" id="CHEBI:15377"/>
        <dbReference type="ChEBI" id="CHEBI:30013"/>
        <dbReference type="ChEBI" id="CHEBI:43474"/>
        <dbReference type="ChEBI" id="CHEBI:61977"/>
        <dbReference type="EC" id="3.1.3.16"/>
    </reaction>
</comment>
<dbReference type="STRING" id="348802.A0A0D2FLT4"/>
<dbReference type="InterPro" id="IPR036420">
    <property type="entry name" value="BRCT_dom_sf"/>
</dbReference>
<evidence type="ECO:0000256" key="7">
    <source>
        <dbReference type="SAM" id="MobiDB-lite"/>
    </source>
</evidence>
<evidence type="ECO:0000256" key="3">
    <source>
        <dbReference type="ARBA" id="ARBA00023242"/>
    </source>
</evidence>
<feature type="compositionally biased region" description="Acidic residues" evidence="7">
    <location>
        <begin position="822"/>
        <end position="832"/>
    </location>
</feature>
<dbReference type="PANTHER" id="PTHR23081">
    <property type="entry name" value="RNA POLYMERASE II CTD PHOSPHATASE"/>
    <property type="match status" value="1"/>
</dbReference>
<feature type="domain" description="BRCT" evidence="8">
    <location>
        <begin position="539"/>
        <end position="631"/>
    </location>
</feature>
<comment type="catalytic activity">
    <reaction evidence="4 6">
        <text>O-phospho-L-seryl-[protein] + H2O = L-seryl-[protein] + phosphate</text>
        <dbReference type="Rhea" id="RHEA:20629"/>
        <dbReference type="Rhea" id="RHEA-COMP:9863"/>
        <dbReference type="Rhea" id="RHEA-COMP:11604"/>
        <dbReference type="ChEBI" id="CHEBI:15377"/>
        <dbReference type="ChEBI" id="CHEBI:29999"/>
        <dbReference type="ChEBI" id="CHEBI:43474"/>
        <dbReference type="ChEBI" id="CHEBI:83421"/>
        <dbReference type="EC" id="3.1.3.16"/>
    </reaction>
</comment>
<accession>A0A0D2FLT4</accession>
<dbReference type="PROSITE" id="PS50172">
    <property type="entry name" value="BRCT"/>
    <property type="match status" value="1"/>
</dbReference>
<dbReference type="SMART" id="SM00577">
    <property type="entry name" value="CPDc"/>
    <property type="match status" value="1"/>
</dbReference>
<feature type="region of interest" description="Disordered" evidence="7">
    <location>
        <begin position="427"/>
        <end position="466"/>
    </location>
</feature>
<dbReference type="InterPro" id="IPR023214">
    <property type="entry name" value="HAD_sf"/>
</dbReference>
<evidence type="ECO:0000256" key="6">
    <source>
        <dbReference type="RuleBase" id="RU366066"/>
    </source>
</evidence>
<evidence type="ECO:0000256" key="4">
    <source>
        <dbReference type="ARBA" id="ARBA00047761"/>
    </source>
</evidence>
<gene>
    <name evidence="10" type="ORF">PV05_01256</name>
</gene>
<comment type="function">
    <text evidence="6">This promotes the activity of RNA polymerase II.</text>
</comment>
<dbReference type="EMBL" id="KN847317">
    <property type="protein sequence ID" value="KIW61094.1"/>
    <property type="molecule type" value="Genomic_DNA"/>
</dbReference>
<feature type="region of interest" description="Disordered" evidence="7">
    <location>
        <begin position="653"/>
        <end position="851"/>
    </location>
</feature>
<dbReference type="InterPro" id="IPR011947">
    <property type="entry name" value="FCP1_euk"/>
</dbReference>
<name>A0A0D2FLT4_9EURO</name>
<dbReference type="InterPro" id="IPR036412">
    <property type="entry name" value="HAD-like_sf"/>
</dbReference>
<comment type="subcellular location">
    <subcellularLocation>
        <location evidence="1 6">Nucleus</location>
    </subcellularLocation>
</comment>
<reference evidence="10 11" key="1">
    <citation type="submission" date="2015-01" db="EMBL/GenBank/DDBJ databases">
        <title>The Genome Sequence of Exophiala xenobiotica CBS118157.</title>
        <authorList>
            <consortium name="The Broad Institute Genomics Platform"/>
            <person name="Cuomo C."/>
            <person name="de Hoog S."/>
            <person name="Gorbushina A."/>
            <person name="Stielow B."/>
            <person name="Teixiera M."/>
            <person name="Abouelleil A."/>
            <person name="Chapman S.B."/>
            <person name="Priest M."/>
            <person name="Young S.K."/>
            <person name="Wortman J."/>
            <person name="Nusbaum C."/>
            <person name="Birren B."/>
        </authorList>
    </citation>
    <scope>NUCLEOTIDE SEQUENCE [LARGE SCALE GENOMIC DNA]</scope>
    <source>
        <strain evidence="10 11">CBS 118157</strain>
    </source>
</reference>
<dbReference type="NCBIfam" id="TIGR02250">
    <property type="entry name" value="FCP1_euk"/>
    <property type="match status" value="1"/>
</dbReference>
<dbReference type="Gene3D" id="3.40.50.1000">
    <property type="entry name" value="HAD superfamily/HAD-like"/>
    <property type="match status" value="1"/>
</dbReference>
<dbReference type="GO" id="GO:0005634">
    <property type="term" value="C:nucleus"/>
    <property type="evidence" value="ECO:0007669"/>
    <property type="project" value="UniProtKB-SubCell"/>
</dbReference>
<dbReference type="Gene3D" id="3.40.50.10190">
    <property type="entry name" value="BRCT domain"/>
    <property type="match status" value="1"/>
</dbReference>
<keyword evidence="3 6" id="KW-0539">Nucleus</keyword>
<dbReference type="CDD" id="cd17729">
    <property type="entry name" value="BRCT_CTDP1"/>
    <property type="match status" value="1"/>
</dbReference>
<dbReference type="EC" id="3.1.3.16" evidence="6"/>
<evidence type="ECO:0000256" key="5">
    <source>
        <dbReference type="ARBA" id="ARBA00048336"/>
    </source>
</evidence>
<dbReference type="Gene3D" id="1.10.287.10">
    <property type="entry name" value="S15/NS1, RNA-binding"/>
    <property type="match status" value="1"/>
</dbReference>
<dbReference type="InterPro" id="IPR004274">
    <property type="entry name" value="FCP1_dom"/>
</dbReference>
<feature type="compositionally biased region" description="Low complexity" evidence="7">
    <location>
        <begin position="437"/>
        <end position="451"/>
    </location>
</feature>
<feature type="compositionally biased region" description="Basic and acidic residues" evidence="7">
    <location>
        <begin position="744"/>
        <end position="756"/>
    </location>
</feature>
<evidence type="ECO:0000313" key="11">
    <source>
        <dbReference type="Proteomes" id="UP000054342"/>
    </source>
</evidence>
<feature type="compositionally biased region" description="Acidic residues" evidence="7">
    <location>
        <begin position="692"/>
        <end position="702"/>
    </location>
</feature>
<dbReference type="SMART" id="SM00292">
    <property type="entry name" value="BRCT"/>
    <property type="match status" value="1"/>
</dbReference>
<evidence type="ECO:0000259" key="9">
    <source>
        <dbReference type="PROSITE" id="PS50969"/>
    </source>
</evidence>
<dbReference type="OrthoDB" id="10249888at2759"/>
<evidence type="ECO:0000313" key="10">
    <source>
        <dbReference type="EMBL" id="KIW61094.1"/>
    </source>
</evidence>
<evidence type="ECO:0000256" key="2">
    <source>
        <dbReference type="ARBA" id="ARBA00022801"/>
    </source>
</evidence>
<dbReference type="GO" id="GO:0008420">
    <property type="term" value="F:RNA polymerase II CTD heptapeptide repeat phosphatase activity"/>
    <property type="evidence" value="ECO:0007669"/>
    <property type="project" value="UniProtKB-UniRule"/>
</dbReference>
<feature type="domain" description="FCP1 homology" evidence="9">
    <location>
        <begin position="156"/>
        <end position="332"/>
    </location>
</feature>
<dbReference type="InterPro" id="IPR001357">
    <property type="entry name" value="BRCT_dom"/>
</dbReference>
<evidence type="ECO:0000259" key="8">
    <source>
        <dbReference type="PROSITE" id="PS50172"/>
    </source>
</evidence>
<feature type="compositionally biased region" description="Polar residues" evidence="7">
    <location>
        <begin position="786"/>
        <end position="802"/>
    </location>
</feature>
<dbReference type="Proteomes" id="UP000054342">
    <property type="component" value="Unassembled WGS sequence"/>
</dbReference>
<organism evidence="10 11">
    <name type="scientific">Exophiala xenobiotica</name>
    <dbReference type="NCBI Taxonomy" id="348802"/>
    <lineage>
        <taxon>Eukaryota</taxon>
        <taxon>Fungi</taxon>
        <taxon>Dikarya</taxon>
        <taxon>Ascomycota</taxon>
        <taxon>Pezizomycotina</taxon>
        <taxon>Eurotiomycetes</taxon>
        <taxon>Chaetothyriomycetidae</taxon>
        <taxon>Chaetothyriales</taxon>
        <taxon>Herpotrichiellaceae</taxon>
        <taxon>Exophiala</taxon>
    </lineage>
</organism>
<dbReference type="SUPFAM" id="SSF56784">
    <property type="entry name" value="HAD-like"/>
    <property type="match status" value="1"/>
</dbReference>
<dbReference type="AlphaFoldDB" id="A0A0D2FLT4"/>
<dbReference type="Pfam" id="PF03031">
    <property type="entry name" value="NIF"/>
    <property type="match status" value="1"/>
</dbReference>
<keyword evidence="2 6" id="KW-0378">Hydrolase</keyword>
<dbReference type="GeneID" id="25323164"/>
<keyword evidence="11" id="KW-1185">Reference proteome</keyword>
<feature type="compositionally biased region" description="Basic and acidic residues" evidence="7">
    <location>
        <begin position="803"/>
        <end position="821"/>
    </location>
</feature>
<dbReference type="PROSITE" id="PS50969">
    <property type="entry name" value="FCP1"/>
    <property type="match status" value="1"/>
</dbReference>
<dbReference type="FunFam" id="3.40.50.1000:FF:000142">
    <property type="entry name" value="Similar to FCP1-like phosphatase"/>
    <property type="match status" value="1"/>
</dbReference>
<dbReference type="Pfam" id="PF00533">
    <property type="entry name" value="BRCT"/>
    <property type="match status" value="1"/>
</dbReference>
<sequence length="851" mass="95128">MLLRLPKNLHYPLTLTKVEKRVGEYVTRNDDLFLYSYTTKVKEGSRYGDEEEEVERKFVTHFPSTLEGTIKGWRVWEGDVLTHPIDICEIEEECPHEMQYLGMCTNCGKDMTTVQAGSDTTDADRAPIRMTHDTPHLTISKEEAGKIDEEAKHRLLSSRKLSLVVDLDQTIIHAAVDPTIAEWMKDKDNPNYEAVKDVRSFQLVDDGPGMRGCWYYIKLRPGLEDFLDHISQLYELHIYTMGTRQYAQQVANIVDPHRKYFGDRILSRDESGSMVAKNLERLFPVDTKMVVIIDDRGDVWKWSANLIRVTPFDFFVGIGDINSSFLPKKQEIQSTPKAEVKEPIENGAENKVNGDQESNGLAEDGTSSLQEGTSALEQLMAMSGSDDPAVRELQTKGQEELIHSQLEDKPLLKMQLELDEKDEADAAVNGDTAGPQSTESDSSESSESSETGAATPKHKPRHSILRNDDEELVHLESSLTTVHSAFFAEYDRKRLGGKGGRVAELIGKRKAPLPHGDDDQGNSVDLMFVPDIKKVMPAMKMKVFSGVIIVFSGVLPLGTDIQSADISTWAKTFGARITDKVSREVTHVVAARPGTAKVKQAVKRGIKVVGTPWLIESMQQWRRLDEKPYLLEGAGKQRHETLSEAADLLDKSNAGASDLLSSSEGESTGRDTEDDQPARKKLKLDIKRDKNPEDEEDDELIDDGSPITINQDEWADIDAELKEFMGSDAESESDTDSVSSALSFRERRAGKRGRDEDHEDEQTVGAADRSQPAKRSGAGSALKTVANMSSERGTDGSNTPNTEQRDEQIREEQREVEAAQEREEEEVEDSDDELARELERELEEADAEEEL</sequence>